<evidence type="ECO:0000313" key="1">
    <source>
        <dbReference type="EMBL" id="QHT76889.1"/>
    </source>
</evidence>
<sequence length="29" mass="3597">MIYSDPYIKSKINSNKNKYDFYLFLFSEK</sequence>
<name>A0A6C0H8Q1_9ZZZZ</name>
<organism evidence="1">
    <name type="scientific">viral metagenome</name>
    <dbReference type="NCBI Taxonomy" id="1070528"/>
    <lineage>
        <taxon>unclassified sequences</taxon>
        <taxon>metagenomes</taxon>
        <taxon>organismal metagenomes</taxon>
    </lineage>
</organism>
<dbReference type="AlphaFoldDB" id="A0A6C0H8Q1"/>
<proteinExistence type="predicted"/>
<protein>
    <submittedName>
        <fullName evidence="1">Uncharacterized protein</fullName>
    </submittedName>
</protein>
<accession>A0A6C0H8Q1</accession>
<dbReference type="EMBL" id="MN739905">
    <property type="protein sequence ID" value="QHT76889.1"/>
    <property type="molecule type" value="Genomic_DNA"/>
</dbReference>
<reference evidence="1" key="1">
    <citation type="journal article" date="2020" name="Nature">
        <title>Giant virus diversity and host interactions through global metagenomics.</title>
        <authorList>
            <person name="Schulz F."/>
            <person name="Roux S."/>
            <person name="Paez-Espino D."/>
            <person name="Jungbluth S."/>
            <person name="Walsh D.A."/>
            <person name="Denef V.J."/>
            <person name="McMahon K.D."/>
            <person name="Konstantinidis K.T."/>
            <person name="Eloe-Fadrosh E.A."/>
            <person name="Kyrpides N.C."/>
            <person name="Woyke T."/>
        </authorList>
    </citation>
    <scope>NUCLEOTIDE SEQUENCE</scope>
    <source>
        <strain evidence="1">GVMAG-M-3300023179-82</strain>
    </source>
</reference>